<dbReference type="Gene3D" id="3.40.50.300">
    <property type="entry name" value="P-loop containing nucleotide triphosphate hydrolases"/>
    <property type="match status" value="1"/>
</dbReference>
<sequence>MSVPYLELPTSSLAELQEPISTPKSQGDESPRAHYSPPWADTSIIGIAGSSGSGKTSLSLAIIKELSLPWVVILSMDSFYKPLTPEQSRTAFRNEYDFDAPEAIDFDVLVEKLRDIKSGKKADIPVYSFEKHARLEHTTTIYSPHVLVLEGIFALHDQRVLDLLDLKIFTEADADLCLSRRLLRDVRERGRDIEGCIKQWFSFVKPNFHQYVEPQRNVADIIVPRGIENKVAISMVSDRIHKTLGEKSAMHQLELRRLGQVADDASLSKNVVILEPTNQVRGINTMLMDPSLCREDFIFYFDRLAGMLAEQAYESGLCFKTKTVNTPVPGETYQGLQLDGEVSAVVILRGGSILETGLKRVIPDCRIGRMLIQTNFRTGEPELHYYKLSADVAQHKRVLLMDPQMSSGGAALMAVRVLLDHGVKEHRIVFVTYMAGRNGLNRLMSVYPSIKVVACRVVDDMEDNIHHGDPPRAHPTINAILSRIPRLSLGQRPQDQCGRNRRVRNRPRNLRQPAFGHCAGAPAPPELAQCIACEIERCAEDFPSFEQIGGICEHGSETCRSCWSAWLSAQMDAVAVDLVSCAQCANPLNVPDVRHLTSDAVHERYMAVTLAATLAATPDFHACISATCKAGQFHDEAENILTCGTCGLVQCVSCGCAFHHGVSCQEHQESEEIRLANSRDKNEDEAASEKLLKEITKTCPGCSIRIQKNEGCDHMTCSQCRHQFCWLCFAPYVEILAHGNQHHATDCMYNSANMPAQGAMDHGWDNLPARAAVDDGWGGDDDGWGEEVVQHNNFPDERRLPGDLPGYIDLTADDDDVAIDRAQDLVEDNRVTDAINDGWEIYRRDGQVFAGRHGWINHGIFPEPPPFVWVEPLYEGGDRRGVANDDEWLDAAAYDRVLAANRDREIDIDSQQARTDDDGAWDFHEIRLPSTRDEWGINDNRPRAETDDPWGDGLNNAQADDQETIIDAQWIAVAEARENGQAADPGRASRRRRNAANRRRADAVALSQANAAIVGAQISDAPQLWEIEGEL</sequence>
<keyword evidence="10" id="KW-0833">Ubl conjugation pathway</keyword>
<dbReference type="UniPathway" id="UPA00574">
    <property type="reaction ID" value="UER00637"/>
</dbReference>
<evidence type="ECO:0000256" key="5">
    <source>
        <dbReference type="ARBA" id="ARBA00022723"/>
    </source>
</evidence>
<dbReference type="InterPro" id="IPR002867">
    <property type="entry name" value="IBR_dom"/>
</dbReference>
<evidence type="ECO:0000256" key="1">
    <source>
        <dbReference type="ARBA" id="ARBA00004690"/>
    </source>
</evidence>
<organism evidence="15 16">
    <name type="scientific">Zymoseptoria tritici ST99CH_1A5</name>
    <dbReference type="NCBI Taxonomy" id="1276529"/>
    <lineage>
        <taxon>Eukaryota</taxon>
        <taxon>Fungi</taxon>
        <taxon>Dikarya</taxon>
        <taxon>Ascomycota</taxon>
        <taxon>Pezizomycotina</taxon>
        <taxon>Dothideomycetes</taxon>
        <taxon>Dothideomycetidae</taxon>
        <taxon>Mycosphaerellales</taxon>
        <taxon>Mycosphaerellaceae</taxon>
        <taxon>Zymoseptoria</taxon>
    </lineage>
</organism>
<dbReference type="PRINTS" id="PR00988">
    <property type="entry name" value="URIDINKINASE"/>
</dbReference>
<dbReference type="GO" id="GO:0008270">
    <property type="term" value="F:zinc ion binding"/>
    <property type="evidence" value="ECO:0007669"/>
    <property type="project" value="UniProtKB-KW"/>
</dbReference>
<dbReference type="NCBIfam" id="TIGR00235">
    <property type="entry name" value="udk"/>
    <property type="match status" value="1"/>
</dbReference>
<evidence type="ECO:0000256" key="2">
    <source>
        <dbReference type="ARBA" id="ARBA00004784"/>
    </source>
</evidence>
<dbReference type="CDD" id="cd06223">
    <property type="entry name" value="PRTases_typeI"/>
    <property type="match status" value="1"/>
</dbReference>
<dbReference type="SUPFAM" id="SSF53271">
    <property type="entry name" value="PRTase-like"/>
    <property type="match status" value="1"/>
</dbReference>
<dbReference type="UniPathway" id="UPA00579">
    <property type="reaction ID" value="UER00640"/>
</dbReference>
<dbReference type="Gene3D" id="3.40.50.2020">
    <property type="match status" value="1"/>
</dbReference>
<evidence type="ECO:0000256" key="12">
    <source>
        <dbReference type="RuleBase" id="RU003825"/>
    </source>
</evidence>
<dbReference type="SUPFAM" id="SSF57850">
    <property type="entry name" value="RING/U-box"/>
    <property type="match status" value="2"/>
</dbReference>
<keyword evidence="5" id="KW-0479">Metal-binding</keyword>
<dbReference type="FunFam" id="3.40.50.300:FF:000339">
    <property type="entry name" value="Uridine kinase"/>
    <property type="match status" value="1"/>
</dbReference>
<comment type="pathway">
    <text evidence="3">Protein modification; protein ubiquitination.</text>
</comment>
<dbReference type="InterPro" id="IPR006083">
    <property type="entry name" value="PRK/URK"/>
</dbReference>
<evidence type="ECO:0000256" key="4">
    <source>
        <dbReference type="ARBA" id="ARBA00022679"/>
    </source>
</evidence>
<dbReference type="GO" id="GO:0004849">
    <property type="term" value="F:uridine kinase activity"/>
    <property type="evidence" value="ECO:0007669"/>
    <property type="project" value="UniProtKB-EC"/>
</dbReference>
<evidence type="ECO:0000256" key="7">
    <source>
        <dbReference type="ARBA" id="ARBA00022741"/>
    </source>
</evidence>
<comment type="pathway">
    <text evidence="2 12">Pyrimidine metabolism; CTP biosynthesis via salvage pathway; CTP from cytidine: step 1/3.</text>
</comment>
<evidence type="ECO:0000256" key="9">
    <source>
        <dbReference type="ARBA" id="ARBA00022777"/>
    </source>
</evidence>
<feature type="region of interest" description="Disordered" evidence="13">
    <location>
        <begin position="977"/>
        <end position="996"/>
    </location>
</feature>
<comment type="pathway">
    <text evidence="1 12">Pyrimidine metabolism; UMP biosynthesis via salvage pathway; UMP from uridine: step 1/1.</text>
</comment>
<dbReference type="NCBIfam" id="NF004018">
    <property type="entry name" value="PRK05480.1"/>
    <property type="match status" value="1"/>
</dbReference>
<dbReference type="GO" id="GO:0043771">
    <property type="term" value="F:cytidine kinase activity"/>
    <property type="evidence" value="ECO:0007669"/>
    <property type="project" value="RHEA"/>
</dbReference>
<keyword evidence="12" id="KW-0067">ATP-binding</keyword>
<keyword evidence="9 12" id="KW-0418">Kinase</keyword>
<keyword evidence="11" id="KW-0862">Zinc</keyword>
<keyword evidence="7 12" id="KW-0547">Nucleotide-binding</keyword>
<comment type="catalytic activity">
    <reaction evidence="12">
        <text>cytidine + ATP = CMP + ADP + H(+)</text>
        <dbReference type="Rhea" id="RHEA:24674"/>
        <dbReference type="ChEBI" id="CHEBI:15378"/>
        <dbReference type="ChEBI" id="CHEBI:17562"/>
        <dbReference type="ChEBI" id="CHEBI:30616"/>
        <dbReference type="ChEBI" id="CHEBI:60377"/>
        <dbReference type="ChEBI" id="CHEBI:456216"/>
        <dbReference type="EC" id="2.7.1.48"/>
    </reaction>
</comment>
<evidence type="ECO:0000256" key="3">
    <source>
        <dbReference type="ARBA" id="ARBA00004906"/>
    </source>
</evidence>
<evidence type="ECO:0000256" key="6">
    <source>
        <dbReference type="ARBA" id="ARBA00022737"/>
    </source>
</evidence>
<dbReference type="EC" id="2.7.1.48" evidence="12"/>
<feature type="domain" description="RING-type" evidence="14">
    <location>
        <begin position="531"/>
        <end position="746"/>
    </location>
</feature>
<dbReference type="PROSITE" id="PS51873">
    <property type="entry name" value="TRIAD"/>
    <property type="match status" value="1"/>
</dbReference>
<keyword evidence="6" id="KW-0677">Repeat</keyword>
<dbReference type="InterPro" id="IPR027417">
    <property type="entry name" value="P-loop_NTPase"/>
</dbReference>
<dbReference type="CDD" id="cd02023">
    <property type="entry name" value="UMPK"/>
    <property type="match status" value="1"/>
</dbReference>
<dbReference type="Proteomes" id="UP000215453">
    <property type="component" value="Chromosome 9"/>
</dbReference>
<dbReference type="InterPro" id="IPR047548">
    <property type="entry name" value="Rcat_RBR_RNF14"/>
</dbReference>
<dbReference type="InterPro" id="IPR029057">
    <property type="entry name" value="PRTase-like"/>
</dbReference>
<dbReference type="PANTHER" id="PTHR10285">
    <property type="entry name" value="URIDINE KINASE"/>
    <property type="match status" value="1"/>
</dbReference>
<dbReference type="Pfam" id="PF14681">
    <property type="entry name" value="UPRTase"/>
    <property type="match status" value="1"/>
</dbReference>
<feature type="compositionally biased region" description="Polar residues" evidence="13">
    <location>
        <begin position="16"/>
        <end position="25"/>
    </location>
</feature>
<comment type="similarity">
    <text evidence="12">Belongs to the uridine kinase family.</text>
</comment>
<dbReference type="GO" id="GO:0044211">
    <property type="term" value="P:CTP salvage"/>
    <property type="evidence" value="ECO:0007669"/>
    <property type="project" value="UniProtKB-UniPathway"/>
</dbReference>
<reference evidence="15 16" key="1">
    <citation type="submission" date="2016-10" db="EMBL/GenBank/DDBJ databases">
        <authorList>
            <person name="Varghese N."/>
        </authorList>
    </citation>
    <scope>NUCLEOTIDE SEQUENCE [LARGE SCALE GENOMIC DNA]</scope>
</reference>
<dbReference type="Pfam" id="PF22191">
    <property type="entry name" value="IBR_1"/>
    <property type="match status" value="1"/>
</dbReference>
<dbReference type="Gene3D" id="1.20.120.1750">
    <property type="match status" value="1"/>
</dbReference>
<evidence type="ECO:0000259" key="14">
    <source>
        <dbReference type="PROSITE" id="PS51873"/>
    </source>
</evidence>
<dbReference type="CDD" id="cd20354">
    <property type="entry name" value="Rcat_RBR_RNF14"/>
    <property type="match status" value="1"/>
</dbReference>
<evidence type="ECO:0000256" key="11">
    <source>
        <dbReference type="ARBA" id="ARBA00022833"/>
    </source>
</evidence>
<name>A0A1Y6LUX9_ZYMTR</name>
<comment type="catalytic activity">
    <reaction evidence="12">
        <text>uridine + ATP = UMP + ADP + H(+)</text>
        <dbReference type="Rhea" id="RHEA:16825"/>
        <dbReference type="ChEBI" id="CHEBI:15378"/>
        <dbReference type="ChEBI" id="CHEBI:16704"/>
        <dbReference type="ChEBI" id="CHEBI:30616"/>
        <dbReference type="ChEBI" id="CHEBI:57865"/>
        <dbReference type="ChEBI" id="CHEBI:456216"/>
        <dbReference type="EC" id="2.7.1.48"/>
    </reaction>
</comment>
<dbReference type="CDD" id="cd20335">
    <property type="entry name" value="BRcat_RBR"/>
    <property type="match status" value="1"/>
</dbReference>
<evidence type="ECO:0000256" key="13">
    <source>
        <dbReference type="SAM" id="MobiDB-lite"/>
    </source>
</evidence>
<accession>A0A1Y6LUX9</accession>
<dbReference type="GO" id="GO:0044206">
    <property type="term" value="P:UMP salvage"/>
    <property type="evidence" value="ECO:0007669"/>
    <property type="project" value="UniProtKB-UniPathway"/>
</dbReference>
<evidence type="ECO:0000256" key="8">
    <source>
        <dbReference type="ARBA" id="ARBA00022771"/>
    </source>
</evidence>
<dbReference type="Pfam" id="PF01485">
    <property type="entry name" value="IBR"/>
    <property type="match status" value="1"/>
</dbReference>
<proteinExistence type="inferred from homology"/>
<dbReference type="AlphaFoldDB" id="A0A1Y6LUX9"/>
<dbReference type="Pfam" id="PF00485">
    <property type="entry name" value="PRK"/>
    <property type="match status" value="1"/>
</dbReference>
<dbReference type="GO" id="GO:0005524">
    <property type="term" value="F:ATP binding"/>
    <property type="evidence" value="ECO:0007669"/>
    <property type="project" value="UniProtKB-KW"/>
</dbReference>
<feature type="region of interest" description="Disordered" evidence="13">
    <location>
        <begin position="16"/>
        <end position="35"/>
    </location>
</feature>
<gene>
    <name evidence="15" type="ORF">ZT1A5_G8874</name>
</gene>
<dbReference type="EMBL" id="LT882684">
    <property type="protein sequence ID" value="SMY27429.1"/>
    <property type="molecule type" value="Genomic_DNA"/>
</dbReference>
<protein>
    <recommendedName>
        <fullName evidence="12">Uridine kinase</fullName>
        <ecNumber evidence="12">2.7.1.48</ecNumber>
    </recommendedName>
</protein>
<keyword evidence="8" id="KW-0863">Zinc-finger</keyword>
<dbReference type="SMART" id="SM00647">
    <property type="entry name" value="IBR"/>
    <property type="match status" value="2"/>
</dbReference>
<dbReference type="SUPFAM" id="SSF52540">
    <property type="entry name" value="P-loop containing nucleoside triphosphate hydrolases"/>
    <property type="match status" value="1"/>
</dbReference>
<dbReference type="InterPro" id="IPR000764">
    <property type="entry name" value="Uridine_kinase-like"/>
</dbReference>
<evidence type="ECO:0000313" key="15">
    <source>
        <dbReference type="EMBL" id="SMY27429.1"/>
    </source>
</evidence>
<dbReference type="InterPro" id="IPR000836">
    <property type="entry name" value="PRTase_dom"/>
</dbReference>
<evidence type="ECO:0000256" key="10">
    <source>
        <dbReference type="ARBA" id="ARBA00022786"/>
    </source>
</evidence>
<keyword evidence="4 12" id="KW-0808">Transferase</keyword>
<dbReference type="InterPro" id="IPR044066">
    <property type="entry name" value="TRIAD_supradom"/>
</dbReference>
<evidence type="ECO:0000313" key="16">
    <source>
        <dbReference type="Proteomes" id="UP000215453"/>
    </source>
</evidence>